<organism evidence="1">
    <name type="scientific">Saccharomyces cerevisiae</name>
    <name type="common">Baker's yeast</name>
    <dbReference type="NCBI Taxonomy" id="4932"/>
    <lineage>
        <taxon>Eukaryota</taxon>
        <taxon>Fungi</taxon>
        <taxon>Dikarya</taxon>
        <taxon>Ascomycota</taxon>
        <taxon>Saccharomycotina</taxon>
        <taxon>Saccharomycetes</taxon>
        <taxon>Saccharomycetales</taxon>
        <taxon>Saccharomycetaceae</taxon>
        <taxon>Saccharomyces</taxon>
    </lineage>
</organism>
<evidence type="ECO:0000313" key="1">
    <source>
        <dbReference type="EMBL" id="CAA49925.1"/>
    </source>
</evidence>
<dbReference type="AlphaFoldDB" id="E9PA36"/>
<reference evidence="1" key="2">
    <citation type="submission" date="1997-03" db="EMBL/GenBank/DDBJ databases">
        <authorList>
            <person name="Doignon F."/>
        </authorList>
    </citation>
    <scope>NUCLEOTIDE SEQUENCE</scope>
    <source>
        <strain evidence="1">S288C</strain>
    </source>
</reference>
<proteinExistence type="predicted"/>
<dbReference type="EMBL" id="X70529">
    <property type="protein sequence ID" value="CAA49925.1"/>
    <property type="molecule type" value="Genomic_DNA"/>
</dbReference>
<sequence>MGLSAYILTGYNSLGKPRCLSLAMSFRPASSKICLNLASDLVTEESVSSKSSVSVGVLFSLTTIVPLGCKPTIHLFRNATSSASGRCPTHHWHQISQYLPASGVQSCIPTSYICPIWPLSFSSANSTCICSIKGFTGSTRSILAACL</sequence>
<reference evidence="1" key="1">
    <citation type="journal article" date="1993" name="Yeast">
        <title>The complete sequence of a 19,482 bp segment located on the right arm of chromosome II from Saccharomyces cerevisiae.</title>
        <authorList>
            <person name="Doignon F."/>
            <person name="Biteau N."/>
            <person name="Crouzet M."/>
            <person name="Aigle M."/>
        </authorList>
    </citation>
    <scope>NUCLEOTIDE SEQUENCE</scope>
    <source>
        <strain evidence="1">S288C</strain>
    </source>
</reference>
<protein>
    <submittedName>
        <fullName evidence="1">ORF YBR1730</fullName>
    </submittedName>
</protein>
<name>E9PA36_YEASX</name>
<accession>E9PA36</accession>